<dbReference type="EMBL" id="KZ303494">
    <property type="protein sequence ID" value="PIA17555.1"/>
    <property type="molecule type" value="Genomic_DNA"/>
</dbReference>
<gene>
    <name evidence="3" type="ORF">COEREDRAFT_86162</name>
</gene>
<evidence type="ECO:0000256" key="2">
    <source>
        <dbReference type="SAM" id="SignalP"/>
    </source>
</evidence>
<proteinExistence type="predicted"/>
<accession>A0A2G5BEW1</accession>
<evidence type="ECO:0000256" key="1">
    <source>
        <dbReference type="SAM" id="MobiDB-lite"/>
    </source>
</evidence>
<evidence type="ECO:0000313" key="4">
    <source>
        <dbReference type="Proteomes" id="UP000242474"/>
    </source>
</evidence>
<dbReference type="Proteomes" id="UP000242474">
    <property type="component" value="Unassembled WGS sequence"/>
</dbReference>
<dbReference type="OrthoDB" id="5589906at2759"/>
<dbReference type="AlphaFoldDB" id="A0A2G5BEW1"/>
<name>A0A2G5BEW1_COERN</name>
<keyword evidence="2" id="KW-0732">Signal</keyword>
<feature type="signal peptide" evidence="2">
    <location>
        <begin position="1"/>
        <end position="17"/>
    </location>
</feature>
<feature type="chain" id="PRO_5013592749" evidence="2">
    <location>
        <begin position="18"/>
        <end position="127"/>
    </location>
</feature>
<organism evidence="3 4">
    <name type="scientific">Coemansia reversa (strain ATCC 12441 / NRRL 1564)</name>
    <dbReference type="NCBI Taxonomy" id="763665"/>
    <lineage>
        <taxon>Eukaryota</taxon>
        <taxon>Fungi</taxon>
        <taxon>Fungi incertae sedis</taxon>
        <taxon>Zoopagomycota</taxon>
        <taxon>Kickxellomycotina</taxon>
        <taxon>Kickxellomycetes</taxon>
        <taxon>Kickxellales</taxon>
        <taxon>Kickxellaceae</taxon>
        <taxon>Coemansia</taxon>
    </lineage>
</organism>
<feature type="region of interest" description="Disordered" evidence="1">
    <location>
        <begin position="29"/>
        <end position="61"/>
    </location>
</feature>
<sequence length="127" mass="12893">MRFSLIVAQVLIATAMAAPTVFRRDAQEIEAEGGDANSGGPAAVSNPNINNGQQIDSSLVTGGSSAGDFINNAFGNSVMHVNSNSANKDNIVINPSVITSNGNNGLTANGDENALGASQNVVPPQLK</sequence>
<keyword evidence="4" id="KW-1185">Reference proteome</keyword>
<protein>
    <submittedName>
        <fullName evidence="3">Uncharacterized protein</fullName>
    </submittedName>
</protein>
<evidence type="ECO:0000313" key="3">
    <source>
        <dbReference type="EMBL" id="PIA17555.1"/>
    </source>
</evidence>
<feature type="compositionally biased region" description="Polar residues" evidence="1">
    <location>
        <begin position="45"/>
        <end position="61"/>
    </location>
</feature>
<reference evidence="3 4" key="1">
    <citation type="journal article" date="2015" name="Genome Biol. Evol.">
        <title>Phylogenomic analyses indicate that early fungi evolved digesting cell walls of algal ancestors of land plants.</title>
        <authorList>
            <person name="Chang Y."/>
            <person name="Wang S."/>
            <person name="Sekimoto S."/>
            <person name="Aerts A.L."/>
            <person name="Choi C."/>
            <person name="Clum A."/>
            <person name="LaButti K.M."/>
            <person name="Lindquist E.A."/>
            <person name="Yee Ngan C."/>
            <person name="Ohm R.A."/>
            <person name="Salamov A.A."/>
            <person name="Grigoriev I.V."/>
            <person name="Spatafora J.W."/>
            <person name="Berbee M.L."/>
        </authorList>
    </citation>
    <scope>NUCLEOTIDE SEQUENCE [LARGE SCALE GENOMIC DNA]</scope>
    <source>
        <strain evidence="3 4">NRRL 1564</strain>
    </source>
</reference>